<dbReference type="STRING" id="7370.A0A1I8MG83"/>
<feature type="domain" description="C2H2-type" evidence="12">
    <location>
        <begin position="572"/>
        <end position="599"/>
    </location>
</feature>
<dbReference type="Pfam" id="PF07776">
    <property type="entry name" value="zf-AD"/>
    <property type="match status" value="1"/>
</dbReference>
<keyword evidence="3" id="KW-0677">Repeat</keyword>
<dbReference type="OrthoDB" id="10020990at2759"/>
<dbReference type="Gene3D" id="3.40.1800.20">
    <property type="match status" value="1"/>
</dbReference>
<feature type="binding site" evidence="10">
    <location>
        <position position="172"/>
    </location>
    <ligand>
        <name>Zn(2+)</name>
        <dbReference type="ChEBI" id="CHEBI:29105"/>
    </ligand>
</feature>
<feature type="compositionally biased region" description="Basic and acidic residues" evidence="11">
    <location>
        <begin position="698"/>
        <end position="708"/>
    </location>
</feature>
<dbReference type="Proteomes" id="UP001652621">
    <property type="component" value="Unplaced"/>
</dbReference>
<feature type="domain" description="C2H2-type" evidence="12">
    <location>
        <begin position="357"/>
        <end position="384"/>
    </location>
</feature>
<evidence type="ECO:0000313" key="16">
    <source>
        <dbReference type="RefSeq" id="XP_005184966.2"/>
    </source>
</evidence>
<evidence type="ECO:0000259" key="12">
    <source>
        <dbReference type="PROSITE" id="PS50157"/>
    </source>
</evidence>
<dbReference type="eggNOG" id="KOG1721">
    <property type="taxonomic scope" value="Eukaryota"/>
</dbReference>
<evidence type="ECO:0000256" key="9">
    <source>
        <dbReference type="PROSITE-ProRule" id="PRU00042"/>
    </source>
</evidence>
<accession>A0A9J7CUR2</accession>
<evidence type="ECO:0000259" key="13">
    <source>
        <dbReference type="PROSITE" id="PS51029"/>
    </source>
</evidence>
<evidence type="ECO:0000256" key="4">
    <source>
        <dbReference type="ARBA" id="ARBA00022771"/>
    </source>
</evidence>
<feature type="binding site" evidence="10">
    <location>
        <position position="120"/>
    </location>
    <ligand>
        <name>Zn(2+)</name>
        <dbReference type="ChEBI" id="CHEBI:29105"/>
    </ligand>
</feature>
<evidence type="ECO:0000256" key="10">
    <source>
        <dbReference type="PROSITE-ProRule" id="PRU01263"/>
    </source>
</evidence>
<keyword evidence="6" id="KW-0238">DNA-binding</keyword>
<comment type="subcellular location">
    <subcellularLocation>
        <location evidence="1">Nucleus</location>
    </subcellularLocation>
</comment>
<dbReference type="PROSITE" id="PS51029">
    <property type="entry name" value="MADF"/>
    <property type="match status" value="1"/>
</dbReference>
<keyword evidence="4 9" id="KW-0863">Zinc-finger</keyword>
<evidence type="ECO:0000256" key="1">
    <source>
        <dbReference type="ARBA" id="ARBA00004123"/>
    </source>
</evidence>
<dbReference type="Pfam" id="PF13912">
    <property type="entry name" value="zf-C2H2_6"/>
    <property type="match status" value="1"/>
</dbReference>
<dbReference type="PROSITE" id="PS51915">
    <property type="entry name" value="ZAD"/>
    <property type="match status" value="1"/>
</dbReference>
<feature type="domain" description="ZAD" evidence="14">
    <location>
        <begin position="118"/>
        <end position="199"/>
    </location>
</feature>
<name>A0A9J7CUR2_MUSDO</name>
<dbReference type="Gene3D" id="3.30.160.60">
    <property type="entry name" value="Classic Zinc Finger"/>
    <property type="match status" value="8"/>
</dbReference>
<dbReference type="PROSITE" id="PS50157">
    <property type="entry name" value="ZINC_FINGER_C2H2_2"/>
    <property type="match status" value="11"/>
</dbReference>
<dbReference type="InterPro" id="IPR012934">
    <property type="entry name" value="Znf_AD"/>
</dbReference>
<dbReference type="VEuPathDB" id="VectorBase:MDOA004563"/>
<evidence type="ECO:0000256" key="2">
    <source>
        <dbReference type="ARBA" id="ARBA00022723"/>
    </source>
</evidence>
<dbReference type="Pfam" id="PF10545">
    <property type="entry name" value="MADF_DNA_bdg"/>
    <property type="match status" value="1"/>
</dbReference>
<evidence type="ECO:0000256" key="3">
    <source>
        <dbReference type="ARBA" id="ARBA00022737"/>
    </source>
</evidence>
<feature type="binding site" evidence="10">
    <location>
        <position position="123"/>
    </location>
    <ligand>
        <name>Zn(2+)</name>
        <dbReference type="ChEBI" id="CHEBI:29105"/>
    </ligand>
</feature>
<dbReference type="InterPro" id="IPR036236">
    <property type="entry name" value="Znf_C2H2_sf"/>
</dbReference>
<feature type="region of interest" description="Disordered" evidence="11">
    <location>
        <begin position="260"/>
        <end position="351"/>
    </location>
</feature>
<feature type="domain" description="C2H2-type" evidence="12">
    <location>
        <begin position="450"/>
        <end position="477"/>
    </location>
</feature>
<feature type="domain" description="C2H2-type" evidence="12">
    <location>
        <begin position="385"/>
        <end position="414"/>
    </location>
</feature>
<dbReference type="GeneID" id="101890772"/>
<protein>
    <submittedName>
        <fullName evidence="16">Zinc finger protein 708</fullName>
    </submittedName>
</protein>
<feature type="domain" description="C2H2-type" evidence="12">
    <location>
        <begin position="658"/>
        <end position="685"/>
    </location>
</feature>
<evidence type="ECO:0000256" key="5">
    <source>
        <dbReference type="ARBA" id="ARBA00022833"/>
    </source>
</evidence>
<feature type="domain" description="C2H2-type" evidence="12">
    <location>
        <begin position="480"/>
        <end position="509"/>
    </location>
</feature>
<dbReference type="RefSeq" id="XP_005184966.2">
    <property type="nucleotide sequence ID" value="XM_005184909.4"/>
</dbReference>
<reference evidence="16" key="1">
    <citation type="submission" date="2025-08" db="UniProtKB">
        <authorList>
            <consortium name="RefSeq"/>
        </authorList>
    </citation>
    <scope>IDENTIFICATION</scope>
    <source>
        <strain evidence="16">Aabys</strain>
        <tissue evidence="16">Whole body</tissue>
    </source>
</reference>
<dbReference type="InterPro" id="IPR050527">
    <property type="entry name" value="Snail/Krueppel_Znf"/>
</dbReference>
<keyword evidence="7" id="KW-0539">Nucleus</keyword>
<feature type="compositionally biased region" description="Basic and acidic residues" evidence="11">
    <location>
        <begin position="263"/>
        <end position="290"/>
    </location>
</feature>
<keyword evidence="5 10" id="KW-0862">Zinc</keyword>
<dbReference type="SMART" id="SM00868">
    <property type="entry name" value="zf-AD"/>
    <property type="match status" value="1"/>
</dbReference>
<sequence length="735" mass="85470">MAENDLLNESIVEEVKKYEVLYNKAHPHHGKSGVTQQTWNKISNVVGVTVQECKSLWVALKRGYISEYEKLRENNNSEKYHSNWKYFEAMSFLSGHIGHIDSDRKSMENLEHLPGRDAFCRACMANLNETSDDPTSAPNYNIFSSNIQLDKKIMQCTNFECSPWDGYSHVVCHHCYVKILDFYDFQCVYRSSMEKFKVLLENELDFKDEDDEKISTISSVECDNNSFQINEENIYHEDVHADNISGTAEDPLNSEDFANTQDVKNEKSSESPKQEFEIKEIGLKSREVRSTKLSPRRSGRKRKLHASKEDDNSTSDNEIYSIEDLHHRSDDDDEQSISNFSSQSEDAEEEVTKKPILKCEICEKQFRFHHRLEAHRRKHEGLPGYPCTFENCQRAFNRLDHLRSHLNEHNGIPNVFQCNIDDCLMEYKCLSGLNKHKRSVHKCGKELKKYPCDICGKVLTNPRSLNGHKFIHVDKSEWPFVCDVKNCLRKFRLMSQLTIHKKRHAGIKNYICPYCGVRKTTCTELKIHINFHTFEQKYPCEYCSKVFKSVGVMRTHVHRVHEGKKPANYKMFSCDFCDGKFASLQTKKFHEMTHRGEKPFSCEECGKTFTYPSGLASHKNVHAKGENQYVCRICGRKFKWQSGLKTHLKLHTEATKPYSCKECDKSFRWPGSYYKHKKVHMRQEEESVEPENISPTNHNDDGPERGQENETQAPVELPKYEIIYATVDVDTNKIG</sequence>
<dbReference type="SUPFAM" id="SSF57716">
    <property type="entry name" value="Glucocorticoid receptor-like (DNA-binding domain)"/>
    <property type="match status" value="1"/>
</dbReference>
<dbReference type="VEuPathDB" id="VectorBase:MDOMA2_012578"/>
<dbReference type="PANTHER" id="PTHR24388:SF54">
    <property type="entry name" value="PROTEIN ESCARGOT"/>
    <property type="match status" value="1"/>
</dbReference>
<feature type="region of interest" description="Disordered" evidence="11">
    <location>
        <begin position="680"/>
        <end position="715"/>
    </location>
</feature>
<evidence type="ECO:0000256" key="6">
    <source>
        <dbReference type="ARBA" id="ARBA00023125"/>
    </source>
</evidence>
<feature type="domain" description="C2H2-type" evidence="12">
    <location>
        <begin position="629"/>
        <end position="656"/>
    </location>
</feature>
<evidence type="ECO:0000313" key="15">
    <source>
        <dbReference type="Proteomes" id="UP001652621"/>
    </source>
</evidence>
<dbReference type="SUPFAM" id="SSF57667">
    <property type="entry name" value="beta-beta-alpha zinc fingers"/>
    <property type="match status" value="6"/>
</dbReference>
<evidence type="ECO:0000259" key="14">
    <source>
        <dbReference type="PROSITE" id="PS51915"/>
    </source>
</evidence>
<proteinExistence type="inferred from homology"/>
<dbReference type="PROSITE" id="PS00028">
    <property type="entry name" value="ZINC_FINGER_C2H2_1"/>
    <property type="match status" value="10"/>
</dbReference>
<gene>
    <name evidence="16" type="primary">LOC101890772</name>
</gene>
<dbReference type="SMART" id="SM00595">
    <property type="entry name" value="MADF"/>
    <property type="match status" value="1"/>
</dbReference>
<feature type="domain" description="C2H2-type" evidence="12">
    <location>
        <begin position="510"/>
        <end position="537"/>
    </location>
</feature>
<keyword evidence="15" id="KW-1185">Reference proteome</keyword>
<evidence type="ECO:0000256" key="8">
    <source>
        <dbReference type="ARBA" id="ARBA00037948"/>
    </source>
</evidence>
<evidence type="ECO:0000256" key="7">
    <source>
        <dbReference type="ARBA" id="ARBA00023242"/>
    </source>
</evidence>
<dbReference type="PANTHER" id="PTHR24388">
    <property type="entry name" value="ZINC FINGER PROTEIN"/>
    <property type="match status" value="1"/>
</dbReference>
<evidence type="ECO:0000256" key="11">
    <source>
        <dbReference type="SAM" id="MobiDB-lite"/>
    </source>
</evidence>
<feature type="binding site" evidence="10">
    <location>
        <position position="175"/>
    </location>
    <ligand>
        <name>Zn(2+)</name>
        <dbReference type="ChEBI" id="CHEBI:29105"/>
    </ligand>
</feature>
<feature type="domain" description="MADF" evidence="13">
    <location>
        <begin position="10"/>
        <end position="98"/>
    </location>
</feature>
<keyword evidence="2 10" id="KW-0479">Metal-binding</keyword>
<dbReference type="InterPro" id="IPR006578">
    <property type="entry name" value="MADF-dom"/>
</dbReference>
<feature type="domain" description="C2H2-type" evidence="12">
    <location>
        <begin position="538"/>
        <end position="566"/>
    </location>
</feature>
<feature type="compositionally biased region" description="Basic residues" evidence="11">
    <location>
        <begin position="294"/>
        <end position="305"/>
    </location>
</feature>
<dbReference type="Pfam" id="PF00096">
    <property type="entry name" value="zf-C2H2"/>
    <property type="match status" value="4"/>
</dbReference>
<organism evidence="15 16">
    <name type="scientific">Musca domestica</name>
    <name type="common">House fly</name>
    <dbReference type="NCBI Taxonomy" id="7370"/>
    <lineage>
        <taxon>Eukaryota</taxon>
        <taxon>Metazoa</taxon>
        <taxon>Ecdysozoa</taxon>
        <taxon>Arthropoda</taxon>
        <taxon>Hexapoda</taxon>
        <taxon>Insecta</taxon>
        <taxon>Pterygota</taxon>
        <taxon>Neoptera</taxon>
        <taxon>Endopterygota</taxon>
        <taxon>Diptera</taxon>
        <taxon>Brachycera</taxon>
        <taxon>Muscomorpha</taxon>
        <taxon>Muscoidea</taxon>
        <taxon>Muscidae</taxon>
        <taxon>Musca</taxon>
    </lineage>
</organism>
<feature type="domain" description="C2H2-type" evidence="12">
    <location>
        <begin position="416"/>
        <end position="446"/>
    </location>
</feature>
<feature type="domain" description="C2H2-type" evidence="12">
    <location>
        <begin position="600"/>
        <end position="627"/>
    </location>
</feature>
<dbReference type="SMART" id="SM00355">
    <property type="entry name" value="ZnF_C2H2"/>
    <property type="match status" value="11"/>
</dbReference>
<comment type="similarity">
    <text evidence="8">Belongs to the snail C2H2-type zinc-finger protein family.</text>
</comment>
<dbReference type="InterPro" id="IPR013087">
    <property type="entry name" value="Znf_C2H2_type"/>
</dbReference>